<evidence type="ECO:0000256" key="9">
    <source>
        <dbReference type="SAM" id="Phobius"/>
    </source>
</evidence>
<dbReference type="SMART" id="SM00387">
    <property type="entry name" value="HATPase_c"/>
    <property type="match status" value="1"/>
</dbReference>
<evidence type="ECO:0000256" key="7">
    <source>
        <dbReference type="ARBA" id="ARBA00022840"/>
    </source>
</evidence>
<keyword evidence="4 13" id="KW-0808">Transferase</keyword>
<dbReference type="PANTHER" id="PTHR43065">
    <property type="entry name" value="SENSOR HISTIDINE KINASE"/>
    <property type="match status" value="1"/>
</dbReference>
<keyword evidence="8" id="KW-0902">Two-component regulatory system</keyword>
<comment type="catalytic activity">
    <reaction evidence="1">
        <text>ATP + protein L-histidine = ADP + protein N-phospho-L-histidine.</text>
        <dbReference type="EC" id="2.7.13.3"/>
    </reaction>
</comment>
<proteinExistence type="predicted"/>
<dbReference type="InterPro" id="IPR000014">
    <property type="entry name" value="PAS"/>
</dbReference>
<accession>A0A517DQ40</accession>
<dbReference type="InterPro" id="IPR036097">
    <property type="entry name" value="HisK_dim/P_sf"/>
</dbReference>
<dbReference type="Pfam" id="PF02518">
    <property type="entry name" value="HATPase_c"/>
    <property type="match status" value="1"/>
</dbReference>
<dbReference type="InterPro" id="IPR036890">
    <property type="entry name" value="HATPase_C_sf"/>
</dbReference>
<keyword evidence="9" id="KW-1133">Transmembrane helix</keyword>
<keyword evidence="14" id="KW-1185">Reference proteome</keyword>
<evidence type="ECO:0000256" key="8">
    <source>
        <dbReference type="ARBA" id="ARBA00023012"/>
    </source>
</evidence>
<feature type="domain" description="PAS" evidence="11">
    <location>
        <begin position="209"/>
        <end position="286"/>
    </location>
</feature>
<dbReference type="Proteomes" id="UP000320776">
    <property type="component" value="Chromosome"/>
</dbReference>
<evidence type="ECO:0000256" key="4">
    <source>
        <dbReference type="ARBA" id="ARBA00022679"/>
    </source>
</evidence>
<protein>
    <recommendedName>
        <fullName evidence="2">histidine kinase</fullName>
        <ecNumber evidence="2">2.7.13.3</ecNumber>
    </recommendedName>
</protein>
<dbReference type="Pfam" id="PF00512">
    <property type="entry name" value="HisKA"/>
    <property type="match status" value="1"/>
</dbReference>
<dbReference type="NCBIfam" id="TIGR00229">
    <property type="entry name" value="sensory_box"/>
    <property type="match status" value="1"/>
</dbReference>
<feature type="transmembrane region" description="Helical" evidence="9">
    <location>
        <begin position="124"/>
        <end position="142"/>
    </location>
</feature>
<feature type="domain" description="Histidine kinase" evidence="10">
    <location>
        <begin position="350"/>
        <end position="554"/>
    </location>
</feature>
<dbReference type="Gene3D" id="3.30.565.10">
    <property type="entry name" value="Histidine kinase-like ATPase, C-terminal domain"/>
    <property type="match status" value="1"/>
</dbReference>
<dbReference type="SMART" id="SM00086">
    <property type="entry name" value="PAC"/>
    <property type="match status" value="1"/>
</dbReference>
<sequence length="555" mass="62628">MDYVQLAVIGSSIGTASIVLIYLYLYALYGQHYMGIWAAGWLILLARYMVFDLGLLPWKQSALGMTAYQMMIIISMFLFVWATYLYTNKPFNKWWLYGTATIAVISLTMNSLSLPLIYKLMPSIYFGCFVCIWIGLIFIHNFQLKGTGHLITGYSYIAWSLLNLVAPISLSGTWFLPWAHALGGIFRLFIAIGTLMVYLENTRTDLVNKETQYRLLAENAADTIYFYQIHPTAKLQYINPTVHLLTGYAPEEFYKNNNLVLDLLHADDRRLAEDFIRDFPRSIESPLTLRLVRKDKTTLWIEQKCTPIYDKYGNFTALQGIIRDVTPRKDLEKITSMLDRMTMVGSMAATVAHEIRNPMTTVRGYLQLMGRKDKYQTDKQKFELMIEEIDRANAIISEYLSLSREKFSNFGMCSLNTIIEALYPLLQADATAAAVSVTLDLNTIPELLLDENEIRQLLLNLVRNGIEAMPAGGRLVIKTAFEAGKAVLSVSDQGPGIPAPILENLGTPFITTKNTGTGLGIPICYQIAHRHNATIKIHTSSEGTTFLVYFNPPAA</sequence>
<organism evidence="13 14">
    <name type="scientific">Sporomusa termitida</name>
    <dbReference type="NCBI Taxonomy" id="2377"/>
    <lineage>
        <taxon>Bacteria</taxon>
        <taxon>Bacillati</taxon>
        <taxon>Bacillota</taxon>
        <taxon>Negativicutes</taxon>
        <taxon>Selenomonadales</taxon>
        <taxon>Sporomusaceae</taxon>
        <taxon>Sporomusa</taxon>
    </lineage>
</organism>
<evidence type="ECO:0000313" key="14">
    <source>
        <dbReference type="Proteomes" id="UP000320776"/>
    </source>
</evidence>
<dbReference type="InterPro" id="IPR004358">
    <property type="entry name" value="Sig_transdc_His_kin-like_C"/>
</dbReference>
<keyword evidence="3" id="KW-0597">Phosphoprotein</keyword>
<evidence type="ECO:0000256" key="5">
    <source>
        <dbReference type="ARBA" id="ARBA00022741"/>
    </source>
</evidence>
<evidence type="ECO:0000256" key="1">
    <source>
        <dbReference type="ARBA" id="ARBA00000085"/>
    </source>
</evidence>
<keyword evidence="5" id="KW-0547">Nucleotide-binding</keyword>
<keyword evidence="6 13" id="KW-0418">Kinase</keyword>
<gene>
    <name evidence="13" type="primary">sasA_3</name>
    <name evidence="13" type="ORF">SPTER_07600</name>
</gene>
<evidence type="ECO:0000256" key="2">
    <source>
        <dbReference type="ARBA" id="ARBA00012438"/>
    </source>
</evidence>
<dbReference type="PROSITE" id="PS50112">
    <property type="entry name" value="PAS"/>
    <property type="match status" value="1"/>
</dbReference>
<name>A0A517DQ40_9FIRM</name>
<dbReference type="AlphaFoldDB" id="A0A517DQ40"/>
<evidence type="ECO:0000259" key="11">
    <source>
        <dbReference type="PROSITE" id="PS50112"/>
    </source>
</evidence>
<dbReference type="CDD" id="cd00130">
    <property type="entry name" value="PAS"/>
    <property type="match status" value="1"/>
</dbReference>
<dbReference type="SMART" id="SM00388">
    <property type="entry name" value="HisKA"/>
    <property type="match status" value="1"/>
</dbReference>
<dbReference type="InterPro" id="IPR003661">
    <property type="entry name" value="HisK_dim/P_dom"/>
</dbReference>
<evidence type="ECO:0000259" key="12">
    <source>
        <dbReference type="PROSITE" id="PS50113"/>
    </source>
</evidence>
<evidence type="ECO:0000259" key="10">
    <source>
        <dbReference type="PROSITE" id="PS50109"/>
    </source>
</evidence>
<feature type="domain" description="PAC" evidence="12">
    <location>
        <begin position="285"/>
        <end position="337"/>
    </location>
</feature>
<dbReference type="InterPro" id="IPR013655">
    <property type="entry name" value="PAS_fold_3"/>
</dbReference>
<dbReference type="Gene3D" id="3.30.450.20">
    <property type="entry name" value="PAS domain"/>
    <property type="match status" value="1"/>
</dbReference>
<feature type="transmembrane region" description="Helical" evidence="9">
    <location>
        <begin position="68"/>
        <end position="87"/>
    </location>
</feature>
<dbReference type="InterPro" id="IPR005467">
    <property type="entry name" value="His_kinase_dom"/>
</dbReference>
<dbReference type="InterPro" id="IPR035965">
    <property type="entry name" value="PAS-like_dom_sf"/>
</dbReference>
<dbReference type="CDD" id="cd00082">
    <property type="entry name" value="HisKA"/>
    <property type="match status" value="1"/>
</dbReference>
<keyword evidence="7" id="KW-0067">ATP-binding</keyword>
<dbReference type="Pfam" id="PF08447">
    <property type="entry name" value="PAS_3"/>
    <property type="match status" value="1"/>
</dbReference>
<dbReference type="Gene3D" id="1.10.287.130">
    <property type="match status" value="1"/>
</dbReference>
<dbReference type="EMBL" id="CP036259">
    <property type="protein sequence ID" value="QDR79485.1"/>
    <property type="molecule type" value="Genomic_DNA"/>
</dbReference>
<dbReference type="RefSeq" id="WP_144349130.1">
    <property type="nucleotide sequence ID" value="NZ_CP036259.1"/>
</dbReference>
<feature type="transmembrane region" description="Helical" evidence="9">
    <location>
        <begin position="6"/>
        <end position="29"/>
    </location>
</feature>
<keyword evidence="9" id="KW-0812">Transmembrane</keyword>
<feature type="transmembrane region" description="Helical" evidence="9">
    <location>
        <begin position="36"/>
        <end position="56"/>
    </location>
</feature>
<dbReference type="PROSITE" id="PS50113">
    <property type="entry name" value="PAC"/>
    <property type="match status" value="1"/>
</dbReference>
<dbReference type="SMART" id="SM00091">
    <property type="entry name" value="PAS"/>
    <property type="match status" value="1"/>
</dbReference>
<evidence type="ECO:0000256" key="6">
    <source>
        <dbReference type="ARBA" id="ARBA00022777"/>
    </source>
</evidence>
<feature type="transmembrane region" description="Helical" evidence="9">
    <location>
        <begin position="154"/>
        <end position="175"/>
    </location>
</feature>
<dbReference type="GO" id="GO:0000155">
    <property type="term" value="F:phosphorelay sensor kinase activity"/>
    <property type="evidence" value="ECO:0007669"/>
    <property type="project" value="InterPro"/>
</dbReference>
<dbReference type="InterPro" id="IPR003594">
    <property type="entry name" value="HATPase_dom"/>
</dbReference>
<keyword evidence="9" id="KW-0472">Membrane</keyword>
<dbReference type="OrthoDB" id="1672409at2"/>
<dbReference type="SUPFAM" id="SSF55874">
    <property type="entry name" value="ATPase domain of HSP90 chaperone/DNA topoisomerase II/histidine kinase"/>
    <property type="match status" value="1"/>
</dbReference>
<evidence type="ECO:0000256" key="3">
    <source>
        <dbReference type="ARBA" id="ARBA00022553"/>
    </source>
</evidence>
<dbReference type="PRINTS" id="PR00344">
    <property type="entry name" value="BCTRLSENSOR"/>
</dbReference>
<evidence type="ECO:0000313" key="13">
    <source>
        <dbReference type="EMBL" id="QDR79485.1"/>
    </source>
</evidence>
<dbReference type="EC" id="2.7.13.3" evidence="2"/>
<dbReference type="PANTHER" id="PTHR43065:SF46">
    <property type="entry name" value="C4-DICARBOXYLATE TRANSPORT SENSOR PROTEIN DCTB"/>
    <property type="match status" value="1"/>
</dbReference>
<reference evidence="13 14" key="1">
    <citation type="submission" date="2019-02" db="EMBL/GenBank/DDBJ databases">
        <title>Closed genome of Sporomusa termitida DSM 4440.</title>
        <authorList>
            <person name="Poehlein A."/>
            <person name="Daniel R."/>
        </authorList>
    </citation>
    <scope>NUCLEOTIDE SEQUENCE [LARGE SCALE GENOMIC DNA]</scope>
    <source>
        <strain evidence="13 14">DSM 4440</strain>
    </source>
</reference>
<dbReference type="SUPFAM" id="SSF55785">
    <property type="entry name" value="PYP-like sensor domain (PAS domain)"/>
    <property type="match status" value="1"/>
</dbReference>
<feature type="transmembrane region" description="Helical" evidence="9">
    <location>
        <begin position="94"/>
        <end position="118"/>
    </location>
</feature>
<dbReference type="KEGG" id="sted:SPTER_07600"/>
<dbReference type="SUPFAM" id="SSF47384">
    <property type="entry name" value="Homodimeric domain of signal transducing histidine kinase"/>
    <property type="match status" value="1"/>
</dbReference>
<dbReference type="InterPro" id="IPR000700">
    <property type="entry name" value="PAS-assoc_C"/>
</dbReference>
<dbReference type="InterPro" id="IPR001610">
    <property type="entry name" value="PAC"/>
</dbReference>
<dbReference type="PROSITE" id="PS50109">
    <property type="entry name" value="HIS_KIN"/>
    <property type="match status" value="1"/>
</dbReference>
<dbReference type="GO" id="GO:0005524">
    <property type="term" value="F:ATP binding"/>
    <property type="evidence" value="ECO:0007669"/>
    <property type="project" value="UniProtKB-KW"/>
</dbReference>